<dbReference type="Gene3D" id="4.10.240.10">
    <property type="entry name" value="Zn(2)-C6 fungal-type DNA-binding domain"/>
    <property type="match status" value="1"/>
</dbReference>
<feature type="domain" description="Zn(2)-C6 fungal-type" evidence="5">
    <location>
        <begin position="42"/>
        <end position="73"/>
    </location>
</feature>
<dbReference type="InterPro" id="IPR001138">
    <property type="entry name" value="Zn2Cys6_DnaBD"/>
</dbReference>
<comment type="caution">
    <text evidence="6">The sequence shown here is derived from an EMBL/GenBank/DDBJ whole genome shotgun (WGS) entry which is preliminary data.</text>
</comment>
<keyword evidence="3" id="KW-0539">Nucleus</keyword>
<dbReference type="PROSITE" id="PS00463">
    <property type="entry name" value="ZN2_CY6_FUNGAL_1"/>
    <property type="match status" value="1"/>
</dbReference>
<dbReference type="SMART" id="SM00906">
    <property type="entry name" value="Fungal_trans"/>
    <property type="match status" value="1"/>
</dbReference>
<feature type="region of interest" description="Disordered" evidence="4">
    <location>
        <begin position="18"/>
        <end position="40"/>
    </location>
</feature>
<evidence type="ECO:0000313" key="7">
    <source>
        <dbReference type="Proteomes" id="UP001244011"/>
    </source>
</evidence>
<dbReference type="Pfam" id="PF00172">
    <property type="entry name" value="Zn_clus"/>
    <property type="match status" value="1"/>
</dbReference>
<dbReference type="InterPro" id="IPR007219">
    <property type="entry name" value="XnlR_reg_dom"/>
</dbReference>
<comment type="subcellular location">
    <subcellularLocation>
        <location evidence="1">Nucleus</location>
    </subcellularLocation>
</comment>
<keyword evidence="2" id="KW-0479">Metal-binding</keyword>
<organism evidence="6 7">
    <name type="scientific">Phialemonium atrogriseum</name>
    <dbReference type="NCBI Taxonomy" id="1093897"/>
    <lineage>
        <taxon>Eukaryota</taxon>
        <taxon>Fungi</taxon>
        <taxon>Dikarya</taxon>
        <taxon>Ascomycota</taxon>
        <taxon>Pezizomycotina</taxon>
        <taxon>Sordariomycetes</taxon>
        <taxon>Sordariomycetidae</taxon>
        <taxon>Cephalothecales</taxon>
        <taxon>Cephalothecaceae</taxon>
        <taxon>Phialemonium</taxon>
    </lineage>
</organism>
<evidence type="ECO:0000256" key="2">
    <source>
        <dbReference type="ARBA" id="ARBA00022723"/>
    </source>
</evidence>
<reference evidence="6" key="1">
    <citation type="submission" date="2023-06" db="EMBL/GenBank/DDBJ databases">
        <title>Genome-scale phylogeny and comparative genomics of the fungal order Sordariales.</title>
        <authorList>
            <consortium name="Lawrence Berkeley National Laboratory"/>
            <person name="Hensen N."/>
            <person name="Bonometti L."/>
            <person name="Westerberg I."/>
            <person name="Brannstrom I.O."/>
            <person name="Guillou S."/>
            <person name="Cros-Aarteil S."/>
            <person name="Calhoun S."/>
            <person name="Haridas S."/>
            <person name="Kuo A."/>
            <person name="Mondo S."/>
            <person name="Pangilinan J."/>
            <person name="Riley R."/>
            <person name="Labutti K."/>
            <person name="Andreopoulos B."/>
            <person name="Lipzen A."/>
            <person name="Chen C."/>
            <person name="Yanf M."/>
            <person name="Daum C."/>
            <person name="Ng V."/>
            <person name="Clum A."/>
            <person name="Steindorff A."/>
            <person name="Ohm R."/>
            <person name="Martin F."/>
            <person name="Silar P."/>
            <person name="Natvig D."/>
            <person name="Lalanne C."/>
            <person name="Gautier V."/>
            <person name="Ament-Velasquez S.L."/>
            <person name="Kruys A."/>
            <person name="Hutchinson M.I."/>
            <person name="Powell A.J."/>
            <person name="Barry K."/>
            <person name="Miller A.N."/>
            <person name="Grigoriev I.V."/>
            <person name="Debuchy R."/>
            <person name="Gladieux P."/>
            <person name="Thoren M.H."/>
            <person name="Johannesson H."/>
        </authorList>
    </citation>
    <scope>NUCLEOTIDE SEQUENCE</scope>
    <source>
        <strain evidence="6">8032-3</strain>
    </source>
</reference>
<dbReference type="AlphaFoldDB" id="A0AAJ0FPF0"/>
<dbReference type="PANTHER" id="PTHR31001:SF74">
    <property type="entry name" value="ZN(II)2CYS6 TRANSCRIPTION FACTOR (EUROFUNG)"/>
    <property type="match status" value="1"/>
</dbReference>
<dbReference type="Proteomes" id="UP001244011">
    <property type="component" value="Unassembled WGS sequence"/>
</dbReference>
<protein>
    <submittedName>
        <fullName evidence="6">Fungal-specific transcription factor domain-containing protein</fullName>
    </submittedName>
</protein>
<sequence>MMSNADVASSAHVLARELIATDSPRQRPSPPPARRRDKPQLSCNACRRRKVRCDRLYPCSNCSSRGLDSSCTYPTTRATLSGRPHASAHVQERVNKLENLVLSLMQQTASSPGGSPSDLLPATPDEGPPCQSPATDPAGPEVARPGPEIKVEVSPSPSDYGSIRIRESGVSYVSSAHWAAMLDSIAELRDHLEKEDEVHARSPDIVQLQASFPSPQLLYHCPMHVTPASILEAIPPRSAVDRLISRYFNDLDMATGVVHRAKFLREYEEFWKSPQATPIMWVGLLFTMMCLSTQFQQSLLTPTNALAGGGPYASPSQASENQATVEMFREKIIQCLNLGHYTKGGPYVVETLILYFLVELFPLKEVDIGIWLLAGNIVQIATHMGYHRDATHFPNISPFEGEMRRRVWAMIVQLDFSISTQMGLPRLIKESQTNTAEPRNLADSDFDEHTVELPPSRPETEVTPTLYTLSKLRILSVGTRVADVATNPRPYSYDKVLELDKQIDEARDALPTSMKWEGLASSLAVPPLVILQRIWLEICVQRLKIVLHKKFLVPSRLQKQQQQQQHLDSRPACLTAAMRILEFQHLIDEETQVDGLLYLIRWRVSTALTHEFLLATSVLCLYLQFHAEEQGEQHDNDVSTDAEVAPADRIRELLRTSQAIWLRLSADSTEARKAAAALRYVLGDSGVGSEALGSVDGMLGPASVAAAPYFFSGFLDLIPGYNYPNLGLEPTDEEPS</sequence>
<dbReference type="RefSeq" id="XP_060284303.1">
    <property type="nucleotide sequence ID" value="XM_060425183.1"/>
</dbReference>
<feature type="region of interest" description="Disordered" evidence="4">
    <location>
        <begin position="432"/>
        <end position="461"/>
    </location>
</feature>
<proteinExistence type="predicted"/>
<name>A0AAJ0FPF0_9PEZI</name>
<dbReference type="GO" id="GO:0005634">
    <property type="term" value="C:nucleus"/>
    <property type="evidence" value="ECO:0007669"/>
    <property type="project" value="UniProtKB-SubCell"/>
</dbReference>
<dbReference type="SUPFAM" id="SSF57701">
    <property type="entry name" value="Zn2/Cys6 DNA-binding domain"/>
    <property type="match status" value="1"/>
</dbReference>
<gene>
    <name evidence="6" type="ORF">QBC33DRAFT_470697</name>
</gene>
<dbReference type="GO" id="GO:0003677">
    <property type="term" value="F:DNA binding"/>
    <property type="evidence" value="ECO:0007669"/>
    <property type="project" value="InterPro"/>
</dbReference>
<dbReference type="PROSITE" id="PS50048">
    <property type="entry name" value="ZN2_CY6_FUNGAL_2"/>
    <property type="match status" value="1"/>
</dbReference>
<keyword evidence="7" id="KW-1185">Reference proteome</keyword>
<dbReference type="CDD" id="cd00067">
    <property type="entry name" value="GAL4"/>
    <property type="match status" value="1"/>
</dbReference>
<feature type="region of interest" description="Disordered" evidence="4">
    <location>
        <begin position="106"/>
        <end position="158"/>
    </location>
</feature>
<dbReference type="GO" id="GO:0006351">
    <property type="term" value="P:DNA-templated transcription"/>
    <property type="evidence" value="ECO:0007669"/>
    <property type="project" value="InterPro"/>
</dbReference>
<evidence type="ECO:0000256" key="3">
    <source>
        <dbReference type="ARBA" id="ARBA00023242"/>
    </source>
</evidence>
<dbReference type="InterPro" id="IPR036864">
    <property type="entry name" value="Zn2-C6_fun-type_DNA-bd_sf"/>
</dbReference>
<dbReference type="GeneID" id="85308370"/>
<evidence type="ECO:0000313" key="6">
    <source>
        <dbReference type="EMBL" id="KAK1768090.1"/>
    </source>
</evidence>
<dbReference type="GO" id="GO:0000981">
    <property type="term" value="F:DNA-binding transcription factor activity, RNA polymerase II-specific"/>
    <property type="evidence" value="ECO:0007669"/>
    <property type="project" value="InterPro"/>
</dbReference>
<dbReference type="CDD" id="cd12148">
    <property type="entry name" value="fungal_TF_MHR"/>
    <property type="match status" value="1"/>
</dbReference>
<dbReference type="GO" id="GO:0008270">
    <property type="term" value="F:zinc ion binding"/>
    <property type="evidence" value="ECO:0007669"/>
    <property type="project" value="InterPro"/>
</dbReference>
<accession>A0AAJ0FPF0</accession>
<evidence type="ECO:0000256" key="1">
    <source>
        <dbReference type="ARBA" id="ARBA00004123"/>
    </source>
</evidence>
<evidence type="ECO:0000256" key="4">
    <source>
        <dbReference type="SAM" id="MobiDB-lite"/>
    </source>
</evidence>
<dbReference type="InterPro" id="IPR050613">
    <property type="entry name" value="Sec_Metabolite_Reg"/>
</dbReference>
<dbReference type="SMART" id="SM00066">
    <property type="entry name" value="GAL4"/>
    <property type="match status" value="1"/>
</dbReference>
<dbReference type="Pfam" id="PF04082">
    <property type="entry name" value="Fungal_trans"/>
    <property type="match status" value="1"/>
</dbReference>
<dbReference type="EMBL" id="MU839006">
    <property type="protein sequence ID" value="KAK1768090.1"/>
    <property type="molecule type" value="Genomic_DNA"/>
</dbReference>
<evidence type="ECO:0000259" key="5">
    <source>
        <dbReference type="PROSITE" id="PS50048"/>
    </source>
</evidence>
<dbReference type="PANTHER" id="PTHR31001">
    <property type="entry name" value="UNCHARACTERIZED TRANSCRIPTIONAL REGULATORY PROTEIN"/>
    <property type="match status" value="1"/>
</dbReference>